<keyword evidence="5" id="KW-0560">Oxidoreductase</keyword>
<evidence type="ECO:0000256" key="1">
    <source>
        <dbReference type="ARBA" id="ARBA00001974"/>
    </source>
</evidence>
<name>A0ABV9B5U7_9ACTN</name>
<reference evidence="11" key="1">
    <citation type="journal article" date="2019" name="Int. J. Syst. Evol. Microbiol.">
        <title>The Global Catalogue of Microorganisms (GCM) 10K type strain sequencing project: providing services to taxonomists for standard genome sequencing and annotation.</title>
        <authorList>
            <consortium name="The Broad Institute Genomics Platform"/>
            <consortium name="The Broad Institute Genome Sequencing Center for Infectious Disease"/>
            <person name="Wu L."/>
            <person name="Ma J."/>
        </authorList>
    </citation>
    <scope>NUCLEOTIDE SEQUENCE [LARGE SCALE GENOMIC DNA]</scope>
    <source>
        <strain evidence="11">CGMCC 4.7177</strain>
    </source>
</reference>
<dbReference type="PANTHER" id="PTHR47354">
    <property type="entry name" value="NADH OXIDOREDUCTASE HCR"/>
    <property type="match status" value="1"/>
</dbReference>
<dbReference type="CDD" id="cd06185">
    <property type="entry name" value="PDR_like"/>
    <property type="match status" value="1"/>
</dbReference>
<evidence type="ECO:0000256" key="3">
    <source>
        <dbReference type="ARBA" id="ARBA00022714"/>
    </source>
</evidence>
<evidence type="ECO:0000256" key="7">
    <source>
        <dbReference type="ARBA" id="ARBA00023014"/>
    </source>
</evidence>
<accession>A0ABV9B5U7</accession>
<dbReference type="SUPFAM" id="SSF63380">
    <property type="entry name" value="Riboflavin synthase domain-like"/>
    <property type="match status" value="1"/>
</dbReference>
<dbReference type="Gene3D" id="3.10.20.30">
    <property type="match status" value="1"/>
</dbReference>
<dbReference type="PROSITE" id="PS00197">
    <property type="entry name" value="2FE2S_FER_1"/>
    <property type="match status" value="1"/>
</dbReference>
<keyword evidence="11" id="KW-1185">Reference proteome</keyword>
<keyword evidence="3" id="KW-0001">2Fe-2S</keyword>
<dbReference type="SUPFAM" id="SSF52343">
    <property type="entry name" value="Ferredoxin reductase-like, C-terminal NADP-linked domain"/>
    <property type="match status" value="1"/>
</dbReference>
<evidence type="ECO:0000256" key="4">
    <source>
        <dbReference type="ARBA" id="ARBA00022723"/>
    </source>
</evidence>
<dbReference type="CDD" id="cd00207">
    <property type="entry name" value="fer2"/>
    <property type="match status" value="1"/>
</dbReference>
<keyword evidence="4" id="KW-0479">Metal-binding</keyword>
<evidence type="ECO:0000256" key="5">
    <source>
        <dbReference type="ARBA" id="ARBA00023002"/>
    </source>
</evidence>
<dbReference type="InterPro" id="IPR001041">
    <property type="entry name" value="2Fe-2S_ferredoxin-type"/>
</dbReference>
<dbReference type="Gene3D" id="2.40.30.10">
    <property type="entry name" value="Translation factors"/>
    <property type="match status" value="1"/>
</dbReference>
<dbReference type="PANTHER" id="PTHR47354:SF1">
    <property type="entry name" value="CARNITINE MONOOXYGENASE REDUCTASE SUBUNIT"/>
    <property type="match status" value="1"/>
</dbReference>
<evidence type="ECO:0000313" key="11">
    <source>
        <dbReference type="Proteomes" id="UP001595839"/>
    </source>
</evidence>
<keyword evidence="6" id="KW-0408">Iron</keyword>
<evidence type="ECO:0000256" key="6">
    <source>
        <dbReference type="ARBA" id="ARBA00023004"/>
    </source>
</evidence>
<evidence type="ECO:0000259" key="8">
    <source>
        <dbReference type="PROSITE" id="PS51085"/>
    </source>
</evidence>
<protein>
    <submittedName>
        <fullName evidence="10">PDR/VanB family oxidoreductase</fullName>
    </submittedName>
</protein>
<dbReference type="SUPFAM" id="SSF54292">
    <property type="entry name" value="2Fe-2S ferredoxin-like"/>
    <property type="match status" value="1"/>
</dbReference>
<evidence type="ECO:0000256" key="2">
    <source>
        <dbReference type="ARBA" id="ARBA00022630"/>
    </source>
</evidence>
<keyword evidence="2" id="KW-0285">Flavoprotein</keyword>
<dbReference type="InterPro" id="IPR017927">
    <property type="entry name" value="FAD-bd_FR_type"/>
</dbReference>
<dbReference type="PRINTS" id="PR00409">
    <property type="entry name" value="PHDIOXRDTASE"/>
</dbReference>
<feature type="domain" description="2Fe-2S ferredoxin-type" evidence="8">
    <location>
        <begin position="238"/>
        <end position="323"/>
    </location>
</feature>
<keyword evidence="7" id="KW-0411">Iron-sulfur</keyword>
<dbReference type="Pfam" id="PF00111">
    <property type="entry name" value="Fer2"/>
    <property type="match status" value="1"/>
</dbReference>
<dbReference type="Proteomes" id="UP001595839">
    <property type="component" value="Unassembled WGS sequence"/>
</dbReference>
<sequence length="323" mass="34414">MSGAQEQSDLLVHRMTREAAGVLSVDLVHPQGKPLPAWTPGAHVDLSLGGLVRQYSLCGDPADASRYRVAVLRDPDSRGGSAYVHDTLRPGGLVAVRGPRNHFELADAESYVFVAGGIGVTPLLTQAREARERGRSWQFWYAGHSRASMAFCEELSVLADAKCQVVLHPKDEFGRLDLDRVLAAAPAGALVYCCGPERLTSAVRAGCAALGVGCRLHVEHFSSAASAAAENEGEERAFEVECARSGVTVTVGPEESIVDALENVGVVLDASCRDGVCGTCEVPVLEGEPDHRDMVLTDEERAANATVLVCVARCRSQRLVLDL</sequence>
<dbReference type="Gene3D" id="3.40.50.80">
    <property type="entry name" value="Nucleotide-binding domain of ferredoxin-NADP reductase (FNR) module"/>
    <property type="match status" value="1"/>
</dbReference>
<feature type="domain" description="FAD-binding FR-type" evidence="9">
    <location>
        <begin position="5"/>
        <end position="106"/>
    </location>
</feature>
<dbReference type="InterPro" id="IPR012675">
    <property type="entry name" value="Beta-grasp_dom_sf"/>
</dbReference>
<dbReference type="EMBL" id="JBHSFK010000059">
    <property type="protein sequence ID" value="MFC4507638.1"/>
    <property type="molecule type" value="Genomic_DNA"/>
</dbReference>
<comment type="caution">
    <text evidence="10">The sequence shown here is derived from an EMBL/GenBank/DDBJ whole genome shotgun (WGS) entry which is preliminary data.</text>
</comment>
<dbReference type="InterPro" id="IPR006058">
    <property type="entry name" value="2Fe2S_fd_BS"/>
</dbReference>
<gene>
    <name evidence="10" type="ORF">ACFPIH_50925</name>
</gene>
<dbReference type="PROSITE" id="PS51384">
    <property type="entry name" value="FAD_FR"/>
    <property type="match status" value="1"/>
</dbReference>
<evidence type="ECO:0000259" key="9">
    <source>
        <dbReference type="PROSITE" id="PS51384"/>
    </source>
</evidence>
<dbReference type="InterPro" id="IPR036010">
    <property type="entry name" value="2Fe-2S_ferredoxin-like_sf"/>
</dbReference>
<dbReference type="InterPro" id="IPR017938">
    <property type="entry name" value="Riboflavin_synthase-like_b-brl"/>
</dbReference>
<proteinExistence type="predicted"/>
<organism evidence="10 11">
    <name type="scientific">Streptomyces vulcanius</name>
    <dbReference type="NCBI Taxonomy" id="1441876"/>
    <lineage>
        <taxon>Bacteria</taxon>
        <taxon>Bacillati</taxon>
        <taxon>Actinomycetota</taxon>
        <taxon>Actinomycetes</taxon>
        <taxon>Kitasatosporales</taxon>
        <taxon>Streptomycetaceae</taxon>
        <taxon>Streptomyces</taxon>
    </lineage>
</organism>
<dbReference type="RefSeq" id="WP_381179498.1">
    <property type="nucleotide sequence ID" value="NZ_JBHSFK010000059.1"/>
</dbReference>
<evidence type="ECO:0000313" key="10">
    <source>
        <dbReference type="EMBL" id="MFC4507638.1"/>
    </source>
</evidence>
<dbReference type="InterPro" id="IPR039261">
    <property type="entry name" value="FNR_nucleotide-bd"/>
</dbReference>
<comment type="cofactor">
    <cofactor evidence="1">
        <name>FAD</name>
        <dbReference type="ChEBI" id="CHEBI:57692"/>
    </cofactor>
</comment>
<dbReference type="PROSITE" id="PS51085">
    <property type="entry name" value="2FE2S_FER_2"/>
    <property type="match status" value="1"/>
</dbReference>
<dbReference type="InterPro" id="IPR050415">
    <property type="entry name" value="MRET"/>
</dbReference>